<feature type="compositionally biased region" description="Polar residues" evidence="1">
    <location>
        <begin position="49"/>
        <end position="62"/>
    </location>
</feature>
<gene>
    <name evidence="2" type="ORF">DARMORV10_A09P65380.1</name>
</gene>
<evidence type="ECO:0000313" key="2">
    <source>
        <dbReference type="EMBL" id="CAF2051570.1"/>
    </source>
</evidence>
<protein>
    <submittedName>
        <fullName evidence="2">(rape) hypothetical protein</fullName>
    </submittedName>
</protein>
<feature type="region of interest" description="Disordered" evidence="1">
    <location>
        <begin position="41"/>
        <end position="64"/>
    </location>
</feature>
<dbReference type="Proteomes" id="UP001295469">
    <property type="component" value="Chromosome A09"/>
</dbReference>
<feature type="region of interest" description="Disordered" evidence="1">
    <location>
        <begin position="103"/>
        <end position="129"/>
    </location>
</feature>
<reference evidence="2" key="1">
    <citation type="submission" date="2021-01" db="EMBL/GenBank/DDBJ databases">
        <authorList>
            <consortium name="Genoscope - CEA"/>
            <person name="William W."/>
        </authorList>
    </citation>
    <scope>NUCLEOTIDE SEQUENCE</scope>
</reference>
<sequence>MENNRVSDGDVEMKSHREVMLDTIRPDLHVINNSERAISLKDDGPVTLKPNQAQEEASSKKTPTGVMLLQQSKAVHKCLNQILCKLIQLSTRRRKQRVLTRVQTIKGPDPSNYRDSDSGQKFLNSISAS</sequence>
<accession>A0A816PQ59</accession>
<feature type="compositionally biased region" description="Polar residues" evidence="1">
    <location>
        <begin position="119"/>
        <end position="129"/>
    </location>
</feature>
<organism evidence="2">
    <name type="scientific">Brassica napus</name>
    <name type="common">Rape</name>
    <dbReference type="NCBI Taxonomy" id="3708"/>
    <lineage>
        <taxon>Eukaryota</taxon>
        <taxon>Viridiplantae</taxon>
        <taxon>Streptophyta</taxon>
        <taxon>Embryophyta</taxon>
        <taxon>Tracheophyta</taxon>
        <taxon>Spermatophyta</taxon>
        <taxon>Magnoliopsida</taxon>
        <taxon>eudicotyledons</taxon>
        <taxon>Gunneridae</taxon>
        <taxon>Pentapetalae</taxon>
        <taxon>rosids</taxon>
        <taxon>malvids</taxon>
        <taxon>Brassicales</taxon>
        <taxon>Brassicaceae</taxon>
        <taxon>Brassiceae</taxon>
        <taxon>Brassica</taxon>
    </lineage>
</organism>
<dbReference type="EMBL" id="HG994363">
    <property type="protein sequence ID" value="CAF2051570.1"/>
    <property type="molecule type" value="Genomic_DNA"/>
</dbReference>
<name>A0A816PQ59_BRANA</name>
<evidence type="ECO:0000256" key="1">
    <source>
        <dbReference type="SAM" id="MobiDB-lite"/>
    </source>
</evidence>
<proteinExistence type="predicted"/>
<dbReference type="AlphaFoldDB" id="A0A816PQ59"/>